<dbReference type="EMBL" id="VSSQ01000051">
    <property type="protein sequence ID" value="MPL70117.1"/>
    <property type="molecule type" value="Genomic_DNA"/>
</dbReference>
<reference evidence="2" key="1">
    <citation type="submission" date="2019-08" db="EMBL/GenBank/DDBJ databases">
        <authorList>
            <person name="Kucharzyk K."/>
            <person name="Murdoch R.W."/>
            <person name="Higgins S."/>
            <person name="Loffler F."/>
        </authorList>
    </citation>
    <scope>NUCLEOTIDE SEQUENCE</scope>
</reference>
<dbReference type="AlphaFoldDB" id="A0A644TUG4"/>
<protein>
    <recommendedName>
        <fullName evidence="1">Pyrrolo-quinoline quinone repeat domain-containing protein</fullName>
    </recommendedName>
</protein>
<proteinExistence type="predicted"/>
<dbReference type="SUPFAM" id="SSF50998">
    <property type="entry name" value="Quinoprotein alcohol dehydrogenase-like"/>
    <property type="match status" value="1"/>
</dbReference>
<dbReference type="Pfam" id="PF13360">
    <property type="entry name" value="PQQ_2"/>
    <property type="match status" value="1"/>
</dbReference>
<evidence type="ECO:0000259" key="1">
    <source>
        <dbReference type="Pfam" id="PF13360"/>
    </source>
</evidence>
<name>A0A644TUG4_9ZZZZ</name>
<organism evidence="2">
    <name type="scientific">bioreactor metagenome</name>
    <dbReference type="NCBI Taxonomy" id="1076179"/>
    <lineage>
        <taxon>unclassified sequences</taxon>
        <taxon>metagenomes</taxon>
        <taxon>ecological metagenomes</taxon>
    </lineage>
</organism>
<dbReference type="InterPro" id="IPR002372">
    <property type="entry name" value="PQQ_rpt_dom"/>
</dbReference>
<dbReference type="PANTHER" id="PTHR34512">
    <property type="entry name" value="CELL SURFACE PROTEIN"/>
    <property type="match status" value="1"/>
</dbReference>
<dbReference type="Gene3D" id="2.130.10.10">
    <property type="entry name" value="YVTN repeat-like/Quinoprotein amine dehydrogenase"/>
    <property type="match status" value="1"/>
</dbReference>
<feature type="domain" description="Pyrrolo-quinoline quinone repeat" evidence="1">
    <location>
        <begin position="83"/>
        <end position="194"/>
    </location>
</feature>
<sequence>MRVLLIAFLTLIFTQQSFSQKDSKILTSDTILTKDLITNSDVKAKVYSFEDRVYNFYIDSTSNTTTISLRKLAKNKKEFKSEGNILVFDFNKNEILWNKEISYDNHNFFQLDSLLVYYANKDIELWNIRNGKELWHSDRNLYYSIPKKKIALTYPNSQNSKKLEAIDISTGNSLWKREIENENGWEDIQSVNDSLYLIYSNGFHTLNINDGKGIDFKAKTDDKDYTGVIIVSAASIALAILIDSYEIPDVEPSVVNNIRSNVLIDSSDIFFASRKKLSKIDNETKTLWEVELAKKDISHSNLFKKDSVLYMVNYGYAKKEGKKIEYGKPYLKAYNESNGNLIYSLMLEGESVLDYKIKKDRIIFLYDNGISQYSLIDGEFISNRKFDTKNYGNITSFVDSNVYYNNNSIYQPLIKEEKNNYCITFSTGYIQLLNSRFETIEEKPYEELYFLDSKYNEFEILTQDTLTILINKEGTPVLHLPNFYYAIISQGKLYGKNENSLLEIDLNQIVKRED</sequence>
<accession>A0A644TUG4</accession>
<evidence type="ECO:0000313" key="2">
    <source>
        <dbReference type="EMBL" id="MPL70117.1"/>
    </source>
</evidence>
<dbReference type="InterPro" id="IPR011047">
    <property type="entry name" value="Quinoprotein_ADH-like_sf"/>
</dbReference>
<comment type="caution">
    <text evidence="2">The sequence shown here is derived from an EMBL/GenBank/DDBJ whole genome shotgun (WGS) entry which is preliminary data.</text>
</comment>
<gene>
    <name evidence="2" type="ORF">SDC9_15868</name>
</gene>
<dbReference type="InterPro" id="IPR015943">
    <property type="entry name" value="WD40/YVTN_repeat-like_dom_sf"/>
</dbReference>
<dbReference type="PANTHER" id="PTHR34512:SF30">
    <property type="entry name" value="OUTER MEMBRANE PROTEIN ASSEMBLY FACTOR BAMB"/>
    <property type="match status" value="1"/>
</dbReference>